<dbReference type="EC" id="2.-.-.-" evidence="8"/>
<dbReference type="InterPro" id="IPR038063">
    <property type="entry name" value="Transpep_catalytic_dom"/>
</dbReference>
<dbReference type="CDD" id="cd16913">
    <property type="entry name" value="YkuD_like"/>
    <property type="match status" value="1"/>
</dbReference>
<comment type="pathway">
    <text evidence="1 6">Cell wall biogenesis; peptidoglycan biosynthesis.</text>
</comment>
<keyword evidence="2 8" id="KW-0808">Transferase</keyword>
<protein>
    <submittedName>
        <fullName evidence="8">L,D-transpeptidase</fullName>
        <ecNumber evidence="8">2.-.-.-</ecNumber>
    </submittedName>
</protein>
<keyword evidence="5 6" id="KW-0961">Cell wall biogenesis/degradation</keyword>
<evidence type="ECO:0000313" key="9">
    <source>
        <dbReference type="Proteomes" id="UP001312865"/>
    </source>
</evidence>
<evidence type="ECO:0000256" key="2">
    <source>
        <dbReference type="ARBA" id="ARBA00022679"/>
    </source>
</evidence>
<organism evidence="8 9">
    <name type="scientific">Bacillus spongiae</name>
    <dbReference type="NCBI Taxonomy" id="2683610"/>
    <lineage>
        <taxon>Bacteria</taxon>
        <taxon>Bacillati</taxon>
        <taxon>Bacillota</taxon>
        <taxon>Bacilli</taxon>
        <taxon>Bacillales</taxon>
        <taxon>Bacillaceae</taxon>
        <taxon>Bacillus</taxon>
    </lineage>
</organism>
<keyword evidence="3 6" id="KW-0133">Cell shape</keyword>
<comment type="caution">
    <text evidence="8">The sequence shown here is derived from an EMBL/GenBank/DDBJ whole genome shotgun (WGS) entry which is preliminary data.</text>
</comment>
<reference evidence="8 9" key="1">
    <citation type="journal article" date="2018" name="J. Microbiol.">
        <title>Bacillus spongiae sp. nov., isolated from sponge of Jeju Island.</title>
        <authorList>
            <person name="Lee G.E."/>
            <person name="Im W.T."/>
            <person name="Park J.S."/>
        </authorList>
    </citation>
    <scope>NUCLEOTIDE SEQUENCE [LARGE SCALE GENOMIC DNA]</scope>
    <source>
        <strain evidence="8 9">135PIL107-10</strain>
    </source>
</reference>
<dbReference type="Proteomes" id="UP001312865">
    <property type="component" value="Unassembled WGS sequence"/>
</dbReference>
<evidence type="ECO:0000313" key="8">
    <source>
        <dbReference type="EMBL" id="MEI5908176.1"/>
    </source>
</evidence>
<dbReference type="InterPro" id="IPR005490">
    <property type="entry name" value="LD_TPept_cat_dom"/>
</dbReference>
<evidence type="ECO:0000256" key="5">
    <source>
        <dbReference type="ARBA" id="ARBA00023316"/>
    </source>
</evidence>
<dbReference type="Gene3D" id="2.40.440.10">
    <property type="entry name" value="L,D-transpeptidase catalytic domain-like"/>
    <property type="match status" value="1"/>
</dbReference>
<dbReference type="GO" id="GO:0016740">
    <property type="term" value="F:transferase activity"/>
    <property type="evidence" value="ECO:0007669"/>
    <property type="project" value="UniProtKB-KW"/>
</dbReference>
<proteinExistence type="predicted"/>
<keyword evidence="4 6" id="KW-0573">Peptidoglycan synthesis</keyword>
<evidence type="ECO:0000256" key="1">
    <source>
        <dbReference type="ARBA" id="ARBA00004752"/>
    </source>
</evidence>
<dbReference type="RefSeq" id="WP_336587615.1">
    <property type="nucleotide sequence ID" value="NZ_JBBAXC010000011.1"/>
</dbReference>
<dbReference type="SUPFAM" id="SSF141523">
    <property type="entry name" value="L,D-transpeptidase catalytic domain-like"/>
    <property type="match status" value="1"/>
</dbReference>
<dbReference type="Pfam" id="PF03734">
    <property type="entry name" value="YkuD"/>
    <property type="match status" value="1"/>
</dbReference>
<evidence type="ECO:0000256" key="4">
    <source>
        <dbReference type="ARBA" id="ARBA00022984"/>
    </source>
</evidence>
<evidence type="ECO:0000256" key="3">
    <source>
        <dbReference type="ARBA" id="ARBA00022960"/>
    </source>
</evidence>
<evidence type="ECO:0000256" key="6">
    <source>
        <dbReference type="PROSITE-ProRule" id="PRU01373"/>
    </source>
</evidence>
<accession>A0ABU8HG42</accession>
<feature type="active site" description="Proton donor/acceptor" evidence="6">
    <location>
        <position position="110"/>
    </location>
</feature>
<sequence length="169" mass="18711">MPLLLSLFLVFSPIWPLGKNPLPGDPLLIVNKQTNELAFINREKLIYRFPVATGKRAEMTPEGIFTVTIKAENPYYRKKNIEGGSTKNPLGTRWIGFDAKGTDGRIYGLHGTNSPESIGHYVSNGCIRLKNDSVESLYEQVPLGTKVYILKSSLSFEQIAKKIGAISSP</sequence>
<dbReference type="InterPro" id="IPR050979">
    <property type="entry name" value="LD-transpeptidase"/>
</dbReference>
<dbReference type="PANTHER" id="PTHR30582:SF4">
    <property type="entry name" value="L,D-TRANSPEPTIDASE YQJB-RELATED"/>
    <property type="match status" value="1"/>
</dbReference>
<dbReference type="PROSITE" id="PS52029">
    <property type="entry name" value="LD_TPASE"/>
    <property type="match status" value="1"/>
</dbReference>
<keyword evidence="9" id="KW-1185">Reference proteome</keyword>
<dbReference type="PANTHER" id="PTHR30582">
    <property type="entry name" value="L,D-TRANSPEPTIDASE"/>
    <property type="match status" value="1"/>
</dbReference>
<gene>
    <name evidence="8" type="ORF">WAK64_14045</name>
</gene>
<feature type="domain" description="L,D-TPase catalytic" evidence="7">
    <location>
        <begin position="26"/>
        <end position="150"/>
    </location>
</feature>
<name>A0ABU8HG42_9BACI</name>
<feature type="active site" description="Nucleophile" evidence="6">
    <location>
        <position position="126"/>
    </location>
</feature>
<evidence type="ECO:0000259" key="7">
    <source>
        <dbReference type="PROSITE" id="PS52029"/>
    </source>
</evidence>
<dbReference type="EMBL" id="JBBAXC010000011">
    <property type="protein sequence ID" value="MEI5908176.1"/>
    <property type="molecule type" value="Genomic_DNA"/>
</dbReference>